<dbReference type="EnsemblFungi" id="MAPG_08757T0">
    <property type="protein sequence ID" value="MAPG_08757T0"/>
    <property type="gene ID" value="MAPG_08757"/>
</dbReference>
<dbReference type="EMBL" id="ADBL01002129">
    <property type="status" value="NOT_ANNOTATED_CDS"/>
    <property type="molecule type" value="Genomic_DNA"/>
</dbReference>
<reference evidence="2" key="5">
    <citation type="submission" date="2015-06" db="UniProtKB">
        <authorList>
            <consortium name="EnsemblFungi"/>
        </authorList>
    </citation>
    <scope>IDENTIFICATION</scope>
    <source>
        <strain evidence="2">ATCC 64411</strain>
    </source>
</reference>
<name>A0A0C4E867_MAGP6</name>
<reference evidence="2" key="4">
    <citation type="journal article" date="2015" name="G3 (Bethesda)">
        <title>Genome sequences of three phytopathogenic species of the Magnaporthaceae family of fungi.</title>
        <authorList>
            <person name="Okagaki L.H."/>
            <person name="Nunes C.C."/>
            <person name="Sailsbery J."/>
            <person name="Clay B."/>
            <person name="Brown D."/>
            <person name="John T."/>
            <person name="Oh Y."/>
            <person name="Young N."/>
            <person name="Fitzgerald M."/>
            <person name="Haas B.J."/>
            <person name="Zeng Q."/>
            <person name="Young S."/>
            <person name="Adiconis X."/>
            <person name="Fan L."/>
            <person name="Levin J.Z."/>
            <person name="Mitchell T.K."/>
            <person name="Okubara P.A."/>
            <person name="Farman M.L."/>
            <person name="Kohn L.M."/>
            <person name="Birren B."/>
            <person name="Ma L.-J."/>
            <person name="Dean R.A."/>
        </authorList>
    </citation>
    <scope>NUCLEOTIDE SEQUENCE</scope>
    <source>
        <strain evidence="2">ATCC 64411 / 73-15</strain>
    </source>
</reference>
<reference evidence="3" key="2">
    <citation type="submission" date="2010-05" db="EMBL/GenBank/DDBJ databases">
        <title>The genome sequence of Magnaporthe poae strain ATCC 64411.</title>
        <authorList>
            <person name="Ma L.-J."/>
            <person name="Dead R."/>
            <person name="Young S."/>
            <person name="Zeng Q."/>
            <person name="Koehrsen M."/>
            <person name="Alvarado L."/>
            <person name="Berlin A."/>
            <person name="Chapman S.B."/>
            <person name="Chen Z."/>
            <person name="Freedman E."/>
            <person name="Gellesch M."/>
            <person name="Goldberg J."/>
            <person name="Griggs A."/>
            <person name="Gujja S."/>
            <person name="Heilman E.R."/>
            <person name="Heiman D."/>
            <person name="Hepburn T."/>
            <person name="Howarth C."/>
            <person name="Jen D."/>
            <person name="Larson L."/>
            <person name="Mehta T."/>
            <person name="Neiman D."/>
            <person name="Pearson M."/>
            <person name="Roberts A."/>
            <person name="Saif S."/>
            <person name="Shea T."/>
            <person name="Shenoy N."/>
            <person name="Sisk P."/>
            <person name="Stolte C."/>
            <person name="Sykes S."/>
            <person name="Walk T."/>
            <person name="White J."/>
            <person name="Yandava C."/>
            <person name="Haas B."/>
            <person name="Nusbaum C."/>
            <person name="Birren B."/>
        </authorList>
    </citation>
    <scope>NUCLEOTIDE SEQUENCE [LARGE SCALE GENOMIC DNA]</scope>
    <source>
        <strain evidence="3">ATCC 64411 / 73-15</strain>
    </source>
</reference>
<dbReference type="EMBL" id="GL876973">
    <property type="protein sequence ID" value="KLU89788.1"/>
    <property type="molecule type" value="Genomic_DNA"/>
</dbReference>
<gene>
    <name evidence="1" type="ORF">MAPG_08757</name>
</gene>
<dbReference type="VEuPathDB" id="FungiDB:MAPG_08757"/>
<keyword evidence="3" id="KW-1185">Reference proteome</keyword>
<sequence>MAGCEGHTKGEYDACIQRSVEGCKKEWERIQKEAWGEGGPDWVDVDASGRQGPSVRKGLGCLNVNGARGSSAQASNTNATNGRSGIALHLGFKTPCSNVAVARGR</sequence>
<evidence type="ECO:0000313" key="1">
    <source>
        <dbReference type="EMBL" id="KLU89788.1"/>
    </source>
</evidence>
<reference evidence="1" key="3">
    <citation type="submission" date="2011-03" db="EMBL/GenBank/DDBJ databases">
        <title>Annotation of Magnaporthe poae ATCC 64411.</title>
        <authorList>
            <person name="Ma L.-J."/>
            <person name="Dead R."/>
            <person name="Young S.K."/>
            <person name="Zeng Q."/>
            <person name="Gargeya S."/>
            <person name="Fitzgerald M."/>
            <person name="Haas B."/>
            <person name="Abouelleil A."/>
            <person name="Alvarado L."/>
            <person name="Arachchi H.M."/>
            <person name="Berlin A."/>
            <person name="Brown A."/>
            <person name="Chapman S.B."/>
            <person name="Chen Z."/>
            <person name="Dunbar C."/>
            <person name="Freedman E."/>
            <person name="Gearin G."/>
            <person name="Gellesch M."/>
            <person name="Goldberg J."/>
            <person name="Griggs A."/>
            <person name="Gujja S."/>
            <person name="Heiman D."/>
            <person name="Howarth C."/>
            <person name="Larson L."/>
            <person name="Lui A."/>
            <person name="MacDonald P.J.P."/>
            <person name="Mehta T."/>
            <person name="Montmayeur A."/>
            <person name="Murphy C."/>
            <person name="Neiman D."/>
            <person name="Pearson M."/>
            <person name="Priest M."/>
            <person name="Roberts A."/>
            <person name="Saif S."/>
            <person name="Shea T."/>
            <person name="Shenoy N."/>
            <person name="Sisk P."/>
            <person name="Stolte C."/>
            <person name="Sykes S."/>
            <person name="Yandava C."/>
            <person name="Wortman J."/>
            <person name="Nusbaum C."/>
            <person name="Birren B."/>
        </authorList>
    </citation>
    <scope>NUCLEOTIDE SEQUENCE</scope>
    <source>
        <strain evidence="1">ATCC 64411</strain>
    </source>
</reference>
<evidence type="ECO:0000313" key="3">
    <source>
        <dbReference type="Proteomes" id="UP000011715"/>
    </source>
</evidence>
<accession>A0A0C4E867</accession>
<evidence type="ECO:0000313" key="2">
    <source>
        <dbReference type="EnsemblFungi" id="MAPG_08757T0"/>
    </source>
</evidence>
<organism evidence="2 3">
    <name type="scientific">Magnaporthiopsis poae (strain ATCC 64411 / 73-15)</name>
    <name type="common">Kentucky bluegrass fungus</name>
    <name type="synonym">Magnaporthe poae</name>
    <dbReference type="NCBI Taxonomy" id="644358"/>
    <lineage>
        <taxon>Eukaryota</taxon>
        <taxon>Fungi</taxon>
        <taxon>Dikarya</taxon>
        <taxon>Ascomycota</taxon>
        <taxon>Pezizomycotina</taxon>
        <taxon>Sordariomycetes</taxon>
        <taxon>Sordariomycetidae</taxon>
        <taxon>Magnaporthales</taxon>
        <taxon>Magnaporthaceae</taxon>
        <taxon>Magnaporthiopsis</taxon>
    </lineage>
</organism>
<proteinExistence type="predicted"/>
<dbReference type="Proteomes" id="UP000011715">
    <property type="component" value="Unassembled WGS sequence"/>
</dbReference>
<dbReference type="AlphaFoldDB" id="A0A0C4E867"/>
<protein>
    <submittedName>
        <fullName evidence="1 2">Uncharacterized protein</fullName>
    </submittedName>
</protein>
<reference evidence="1" key="1">
    <citation type="submission" date="2010-05" db="EMBL/GenBank/DDBJ databases">
        <title>The Genome Sequence of Magnaporthe poae strain ATCC 64411.</title>
        <authorList>
            <consortium name="The Broad Institute Genome Sequencing Platform"/>
            <consortium name="Broad Institute Genome Sequencing Center for Infectious Disease"/>
            <person name="Ma L.-J."/>
            <person name="Dead R."/>
            <person name="Young S."/>
            <person name="Zeng Q."/>
            <person name="Koehrsen M."/>
            <person name="Alvarado L."/>
            <person name="Berlin A."/>
            <person name="Chapman S.B."/>
            <person name="Chen Z."/>
            <person name="Freedman E."/>
            <person name="Gellesch M."/>
            <person name="Goldberg J."/>
            <person name="Griggs A."/>
            <person name="Gujja S."/>
            <person name="Heilman E.R."/>
            <person name="Heiman D."/>
            <person name="Hepburn T."/>
            <person name="Howarth C."/>
            <person name="Jen D."/>
            <person name="Larson L."/>
            <person name="Mehta T."/>
            <person name="Neiman D."/>
            <person name="Pearson M."/>
            <person name="Roberts A."/>
            <person name="Saif S."/>
            <person name="Shea T."/>
            <person name="Shenoy N."/>
            <person name="Sisk P."/>
            <person name="Stolte C."/>
            <person name="Sykes S."/>
            <person name="Walk T."/>
            <person name="White J."/>
            <person name="Yandava C."/>
            <person name="Haas B."/>
            <person name="Nusbaum C."/>
            <person name="Birren B."/>
        </authorList>
    </citation>
    <scope>NUCLEOTIDE SEQUENCE</scope>
    <source>
        <strain evidence="1">ATCC 64411</strain>
    </source>
</reference>